<evidence type="ECO:0000256" key="1">
    <source>
        <dbReference type="ARBA" id="ARBA00022553"/>
    </source>
</evidence>
<dbReference type="CDD" id="cd17535">
    <property type="entry name" value="REC_NarL-like"/>
    <property type="match status" value="1"/>
</dbReference>
<evidence type="ECO:0000313" key="6">
    <source>
        <dbReference type="EMBL" id="KPC55414.1"/>
    </source>
</evidence>
<dbReference type="Pfam" id="PF00196">
    <property type="entry name" value="GerE"/>
    <property type="match status" value="1"/>
</dbReference>
<dbReference type="OrthoDB" id="9801101at2"/>
<dbReference type="InterPro" id="IPR058245">
    <property type="entry name" value="NreC/VraR/RcsB-like_REC"/>
</dbReference>
<dbReference type="Pfam" id="PF00072">
    <property type="entry name" value="Response_reg"/>
    <property type="match status" value="1"/>
</dbReference>
<reference evidence="6 7" key="1">
    <citation type="submission" date="2015-07" db="EMBL/GenBank/DDBJ databases">
        <title>Draft genome sequence of the Amantichitinum ursilacus IGB-41, a new chitin-degrading bacterium.</title>
        <authorList>
            <person name="Kirstahler P."/>
            <person name="Guenther M."/>
            <person name="Grumaz C."/>
            <person name="Rupp S."/>
            <person name="Zibek S."/>
            <person name="Sohn K."/>
        </authorList>
    </citation>
    <scope>NUCLEOTIDE SEQUENCE [LARGE SCALE GENOMIC DNA]</scope>
    <source>
        <strain evidence="6 7">IGB-41</strain>
    </source>
</reference>
<evidence type="ECO:0000259" key="4">
    <source>
        <dbReference type="PROSITE" id="PS50043"/>
    </source>
</evidence>
<dbReference type="PANTHER" id="PTHR43214:SF43">
    <property type="entry name" value="TWO-COMPONENT RESPONSE REGULATOR"/>
    <property type="match status" value="1"/>
</dbReference>
<dbReference type="InterPro" id="IPR039420">
    <property type="entry name" value="WalR-like"/>
</dbReference>
<gene>
    <name evidence="6" type="primary">degU_1</name>
    <name evidence="6" type="ORF">WG78_02115</name>
</gene>
<evidence type="ECO:0000259" key="5">
    <source>
        <dbReference type="PROSITE" id="PS50110"/>
    </source>
</evidence>
<dbReference type="SMART" id="SM00421">
    <property type="entry name" value="HTH_LUXR"/>
    <property type="match status" value="1"/>
</dbReference>
<feature type="domain" description="HTH luxR-type" evidence="4">
    <location>
        <begin position="142"/>
        <end position="207"/>
    </location>
</feature>
<dbReference type="GO" id="GO:0006355">
    <property type="term" value="P:regulation of DNA-templated transcription"/>
    <property type="evidence" value="ECO:0007669"/>
    <property type="project" value="InterPro"/>
</dbReference>
<dbReference type="GO" id="GO:0003677">
    <property type="term" value="F:DNA binding"/>
    <property type="evidence" value="ECO:0007669"/>
    <property type="project" value="UniProtKB-KW"/>
</dbReference>
<dbReference type="SMART" id="SM00448">
    <property type="entry name" value="REC"/>
    <property type="match status" value="1"/>
</dbReference>
<keyword evidence="1 3" id="KW-0597">Phosphoprotein</keyword>
<dbReference type="STRING" id="857265.WG78_02115"/>
<name>A0A0N0XNU6_9NEIS</name>
<dbReference type="InterPro" id="IPR000792">
    <property type="entry name" value="Tscrpt_reg_LuxR_C"/>
</dbReference>
<dbReference type="Gene3D" id="3.40.50.2300">
    <property type="match status" value="1"/>
</dbReference>
<proteinExistence type="predicted"/>
<dbReference type="InterPro" id="IPR016032">
    <property type="entry name" value="Sig_transdc_resp-reg_C-effctor"/>
</dbReference>
<dbReference type="SUPFAM" id="SSF52172">
    <property type="entry name" value="CheY-like"/>
    <property type="match status" value="1"/>
</dbReference>
<keyword evidence="2" id="KW-0238">DNA-binding</keyword>
<dbReference type="PROSITE" id="PS50110">
    <property type="entry name" value="RESPONSE_REGULATORY"/>
    <property type="match status" value="1"/>
</dbReference>
<dbReference type="SUPFAM" id="SSF46894">
    <property type="entry name" value="C-terminal effector domain of the bipartite response regulators"/>
    <property type="match status" value="1"/>
</dbReference>
<sequence>MTLLQHNRPISVLAVDDHPLILEGIAAVFEGMSEMNLVGACDGRQALALYQQHLPDVTLMDLQMPGVSGLEAIELIRQYDPHARIVVLTTYKGDVHALRAIKAGAVGYVLKNMMRTDLLETIRGVHAGHRRIPAEVAMELAEYMSEVSLTPRETEVLKLAAVGKSNKRIGAGLDISEDTVKVHMKNILAKLHAADRTHAVTIAVRRGILQF</sequence>
<dbReference type="Proteomes" id="UP000037939">
    <property type="component" value="Unassembled WGS sequence"/>
</dbReference>
<comment type="caution">
    <text evidence="6">The sequence shown here is derived from an EMBL/GenBank/DDBJ whole genome shotgun (WGS) entry which is preliminary data.</text>
</comment>
<dbReference type="AlphaFoldDB" id="A0A0N0XNU6"/>
<dbReference type="PRINTS" id="PR00038">
    <property type="entry name" value="HTHLUXR"/>
</dbReference>
<feature type="domain" description="Response regulatory" evidence="5">
    <location>
        <begin position="11"/>
        <end position="126"/>
    </location>
</feature>
<evidence type="ECO:0000256" key="2">
    <source>
        <dbReference type="ARBA" id="ARBA00023125"/>
    </source>
</evidence>
<dbReference type="InterPro" id="IPR001789">
    <property type="entry name" value="Sig_transdc_resp-reg_receiver"/>
</dbReference>
<dbReference type="PATRIC" id="fig|857265.3.peg.442"/>
<protein>
    <submittedName>
        <fullName evidence="6">Transcriptional regulatory protein DegU</fullName>
    </submittedName>
</protein>
<dbReference type="PROSITE" id="PS00622">
    <property type="entry name" value="HTH_LUXR_1"/>
    <property type="match status" value="1"/>
</dbReference>
<evidence type="ECO:0000313" key="7">
    <source>
        <dbReference type="Proteomes" id="UP000037939"/>
    </source>
</evidence>
<dbReference type="RefSeq" id="WP_053936107.1">
    <property type="nucleotide sequence ID" value="NZ_LAQT01000001.1"/>
</dbReference>
<feature type="modified residue" description="4-aspartylphosphate" evidence="3">
    <location>
        <position position="61"/>
    </location>
</feature>
<dbReference type="GO" id="GO:0000160">
    <property type="term" value="P:phosphorelay signal transduction system"/>
    <property type="evidence" value="ECO:0007669"/>
    <property type="project" value="InterPro"/>
</dbReference>
<evidence type="ECO:0000256" key="3">
    <source>
        <dbReference type="PROSITE-ProRule" id="PRU00169"/>
    </source>
</evidence>
<accession>A0A0N0XNU6</accession>
<organism evidence="6 7">
    <name type="scientific">Amantichitinum ursilacus</name>
    <dbReference type="NCBI Taxonomy" id="857265"/>
    <lineage>
        <taxon>Bacteria</taxon>
        <taxon>Pseudomonadati</taxon>
        <taxon>Pseudomonadota</taxon>
        <taxon>Betaproteobacteria</taxon>
        <taxon>Neisseriales</taxon>
        <taxon>Chitinibacteraceae</taxon>
        <taxon>Amantichitinum</taxon>
    </lineage>
</organism>
<dbReference type="CDD" id="cd06170">
    <property type="entry name" value="LuxR_C_like"/>
    <property type="match status" value="1"/>
</dbReference>
<dbReference type="PANTHER" id="PTHR43214">
    <property type="entry name" value="TWO-COMPONENT RESPONSE REGULATOR"/>
    <property type="match status" value="1"/>
</dbReference>
<dbReference type="InterPro" id="IPR011006">
    <property type="entry name" value="CheY-like_superfamily"/>
</dbReference>
<dbReference type="EMBL" id="LAQT01000001">
    <property type="protein sequence ID" value="KPC55414.1"/>
    <property type="molecule type" value="Genomic_DNA"/>
</dbReference>
<dbReference type="PROSITE" id="PS50043">
    <property type="entry name" value="HTH_LUXR_2"/>
    <property type="match status" value="1"/>
</dbReference>
<keyword evidence="7" id="KW-1185">Reference proteome</keyword>